<keyword evidence="5" id="KW-1185">Reference proteome</keyword>
<dbReference type="InterPro" id="IPR050491">
    <property type="entry name" value="AmpC-like"/>
</dbReference>
<keyword evidence="2" id="KW-0732">Signal</keyword>
<dbReference type="InterPro" id="IPR012338">
    <property type="entry name" value="Beta-lactam/transpept-like"/>
</dbReference>
<feature type="region of interest" description="Disordered" evidence="1">
    <location>
        <begin position="68"/>
        <end position="95"/>
    </location>
</feature>
<accession>A0A401YDA7</accession>
<dbReference type="InterPro" id="IPR001466">
    <property type="entry name" value="Beta-lactam-related"/>
</dbReference>
<gene>
    <name evidence="4" type="ORF">EHYA_00223</name>
</gene>
<evidence type="ECO:0000313" key="4">
    <source>
        <dbReference type="EMBL" id="GCD92584.1"/>
    </source>
</evidence>
<dbReference type="EMBL" id="BIFH01000013">
    <property type="protein sequence ID" value="GCD92584.1"/>
    <property type="molecule type" value="Genomic_DNA"/>
</dbReference>
<evidence type="ECO:0000256" key="1">
    <source>
        <dbReference type="SAM" id="MobiDB-lite"/>
    </source>
</evidence>
<feature type="region of interest" description="Disordered" evidence="1">
    <location>
        <begin position="24"/>
        <end position="56"/>
    </location>
</feature>
<keyword evidence="4" id="KW-0378">Hydrolase</keyword>
<dbReference type="RefSeq" id="WP_246126378.1">
    <property type="nucleotide sequence ID" value="NZ_BIFH01000013.1"/>
</dbReference>
<name>A0A401YDA7_9ACTN</name>
<dbReference type="AlphaFoldDB" id="A0A401YDA7"/>
<reference evidence="4 5" key="1">
    <citation type="submission" date="2018-12" db="EMBL/GenBank/DDBJ databases">
        <title>Draft genome sequence of Embleya hyalina NBRC 13850T.</title>
        <authorList>
            <person name="Komaki H."/>
            <person name="Hosoyama A."/>
            <person name="Kimura A."/>
            <person name="Ichikawa N."/>
            <person name="Tamura T."/>
        </authorList>
    </citation>
    <scope>NUCLEOTIDE SEQUENCE [LARGE SCALE GENOMIC DNA]</scope>
    <source>
        <strain evidence="4 5">NBRC 13850</strain>
    </source>
</reference>
<dbReference type="GO" id="GO:0016787">
    <property type="term" value="F:hydrolase activity"/>
    <property type="evidence" value="ECO:0007669"/>
    <property type="project" value="UniProtKB-KW"/>
</dbReference>
<dbReference type="SUPFAM" id="SSF56601">
    <property type="entry name" value="beta-lactamase/transpeptidase-like"/>
    <property type="match status" value="1"/>
</dbReference>
<evidence type="ECO:0000256" key="2">
    <source>
        <dbReference type="SAM" id="SignalP"/>
    </source>
</evidence>
<dbReference type="Proteomes" id="UP000286931">
    <property type="component" value="Unassembled WGS sequence"/>
</dbReference>
<protein>
    <submittedName>
        <fullName evidence="4">Serine hydrolase</fullName>
    </submittedName>
</protein>
<proteinExistence type="predicted"/>
<feature type="chain" id="PRO_5019235607" evidence="2">
    <location>
        <begin position="28"/>
        <end position="415"/>
    </location>
</feature>
<feature type="domain" description="Beta-lactamase-related" evidence="3">
    <location>
        <begin position="66"/>
        <end position="375"/>
    </location>
</feature>
<evidence type="ECO:0000259" key="3">
    <source>
        <dbReference type="Pfam" id="PF00144"/>
    </source>
</evidence>
<dbReference type="Gene3D" id="3.40.710.10">
    <property type="entry name" value="DD-peptidase/beta-lactamase superfamily"/>
    <property type="match status" value="1"/>
</dbReference>
<comment type="caution">
    <text evidence="4">The sequence shown here is derived from an EMBL/GenBank/DDBJ whole genome shotgun (WGS) entry which is preliminary data.</text>
</comment>
<evidence type="ECO:0000313" key="5">
    <source>
        <dbReference type="Proteomes" id="UP000286931"/>
    </source>
</evidence>
<feature type="signal peptide" evidence="2">
    <location>
        <begin position="1"/>
        <end position="27"/>
    </location>
</feature>
<sequence length="415" mass="43930">MRRISNRGVTAATALLTLVVTAGPAGAAPGADPRRGTSVGTGTGAPLPAPDPDGVGDALKRTLAAGAPGAMTRVDDGRTTLSRTAGVSDTATGAGMDTDGRFRIGSVTKTFSTVVLMQLVAEGAVDPDAPVERYLPGVLPDTRITVRHLLSHRSGLWDYSNDMFARTVPGFEAVRDRVFTVRELIDLATAHPATAVPGTTYQYSNTNFVVIGALIEKVTGRTVREEYERRIIDPLDLRNTAYVHPETSISGKRIRGYLTPDEAGAPLVDSTEQTVSWAQSAGAVISSPGDLDRFMSALLGGRLVRADLLERMLEMTPSDGSGVRFYGLGLRRRDLSCGIPVYGHTGTVQGYYTYSFTTRDGRRSVTSVANTSNNGTANTVLGDTLEAAFCGKRATAPRALTARAPLPEEEASAAR</sequence>
<feature type="compositionally biased region" description="Polar residues" evidence="1">
    <location>
        <begin position="79"/>
        <end position="91"/>
    </location>
</feature>
<organism evidence="4 5">
    <name type="scientific">Embleya hyalina</name>
    <dbReference type="NCBI Taxonomy" id="516124"/>
    <lineage>
        <taxon>Bacteria</taxon>
        <taxon>Bacillati</taxon>
        <taxon>Actinomycetota</taxon>
        <taxon>Actinomycetes</taxon>
        <taxon>Kitasatosporales</taxon>
        <taxon>Streptomycetaceae</taxon>
        <taxon>Embleya</taxon>
    </lineage>
</organism>
<dbReference type="PANTHER" id="PTHR46825:SF7">
    <property type="entry name" value="D-ALANYL-D-ALANINE CARBOXYPEPTIDASE"/>
    <property type="match status" value="1"/>
</dbReference>
<dbReference type="Pfam" id="PF00144">
    <property type="entry name" value="Beta-lactamase"/>
    <property type="match status" value="1"/>
</dbReference>
<dbReference type="PANTHER" id="PTHR46825">
    <property type="entry name" value="D-ALANYL-D-ALANINE-CARBOXYPEPTIDASE/ENDOPEPTIDASE AMPH"/>
    <property type="match status" value="1"/>
</dbReference>